<protein>
    <recommendedName>
        <fullName evidence="4">DUF4321 domain-containing protein</fullName>
    </recommendedName>
</protein>
<dbReference type="Pfam" id="PF14209">
    <property type="entry name" value="DUF4321"/>
    <property type="match status" value="1"/>
</dbReference>
<dbReference type="AlphaFoldDB" id="A0A1M6FK54"/>
<keyword evidence="1" id="KW-0472">Membrane</keyword>
<feature type="transmembrane region" description="Helical" evidence="1">
    <location>
        <begin position="59"/>
        <end position="85"/>
    </location>
</feature>
<keyword evidence="1" id="KW-0812">Transmembrane</keyword>
<dbReference type="EMBL" id="FQZM01000016">
    <property type="protein sequence ID" value="SHI98046.1"/>
    <property type="molecule type" value="Genomic_DNA"/>
</dbReference>
<keyword evidence="3" id="KW-1185">Reference proteome</keyword>
<proteinExistence type="predicted"/>
<feature type="transmembrane region" description="Helical" evidence="1">
    <location>
        <begin position="14"/>
        <end position="39"/>
    </location>
</feature>
<name>A0A1M6FK54_9FIRM</name>
<evidence type="ECO:0000313" key="3">
    <source>
        <dbReference type="Proteomes" id="UP000184529"/>
    </source>
</evidence>
<gene>
    <name evidence="2" type="ORF">SAMN02745219_01497</name>
</gene>
<evidence type="ECO:0000313" key="2">
    <source>
        <dbReference type="EMBL" id="SHI98046.1"/>
    </source>
</evidence>
<keyword evidence="1" id="KW-1133">Transmembrane helix</keyword>
<dbReference type="Proteomes" id="UP000184529">
    <property type="component" value="Unassembled WGS sequence"/>
</dbReference>
<accession>A0A1M6FK54</accession>
<evidence type="ECO:0000256" key="1">
    <source>
        <dbReference type="SAM" id="Phobius"/>
    </source>
</evidence>
<organism evidence="2 3">
    <name type="scientific">Desulfofundulus thermosubterraneus DSM 16057</name>
    <dbReference type="NCBI Taxonomy" id="1121432"/>
    <lineage>
        <taxon>Bacteria</taxon>
        <taxon>Bacillati</taxon>
        <taxon>Bacillota</taxon>
        <taxon>Clostridia</taxon>
        <taxon>Eubacteriales</taxon>
        <taxon>Peptococcaceae</taxon>
        <taxon>Desulfofundulus</taxon>
    </lineage>
</organism>
<dbReference type="STRING" id="1121432.SAMN02745219_01497"/>
<sequence length="88" mass="9547">MIAVAAMYKPQRNFWLLVILMLVGALVGDALGAVLIPFLPVLKPFTSVGFAPATLDLHFARLTFGFTLTLGPLTALGLLLGYLLYRKL</sequence>
<dbReference type="InterPro" id="IPR025470">
    <property type="entry name" value="DUF4321"/>
</dbReference>
<evidence type="ECO:0008006" key="4">
    <source>
        <dbReference type="Google" id="ProtNLM"/>
    </source>
</evidence>
<reference evidence="3" key="1">
    <citation type="submission" date="2016-11" db="EMBL/GenBank/DDBJ databases">
        <authorList>
            <person name="Varghese N."/>
            <person name="Submissions S."/>
        </authorList>
    </citation>
    <scope>NUCLEOTIDE SEQUENCE [LARGE SCALE GENOMIC DNA]</scope>
    <source>
        <strain evidence="3">DSM 16057</strain>
    </source>
</reference>